<evidence type="ECO:0000313" key="2">
    <source>
        <dbReference type="Proteomes" id="UP000320811"/>
    </source>
</evidence>
<protein>
    <submittedName>
        <fullName evidence="1">Uncharacterized protein</fullName>
    </submittedName>
</protein>
<organism evidence="1 2">
    <name type="scientific">Chitinophaga polysaccharea</name>
    <dbReference type="NCBI Taxonomy" id="1293035"/>
    <lineage>
        <taxon>Bacteria</taxon>
        <taxon>Pseudomonadati</taxon>
        <taxon>Bacteroidota</taxon>
        <taxon>Chitinophagia</taxon>
        <taxon>Chitinophagales</taxon>
        <taxon>Chitinophagaceae</taxon>
        <taxon>Chitinophaga</taxon>
    </lineage>
</organism>
<dbReference type="Proteomes" id="UP000320811">
    <property type="component" value="Unassembled WGS sequence"/>
</dbReference>
<dbReference type="EMBL" id="VIWO01000013">
    <property type="protein sequence ID" value="TWF32814.1"/>
    <property type="molecule type" value="Genomic_DNA"/>
</dbReference>
<dbReference type="RefSeq" id="WP_168767565.1">
    <property type="nucleotide sequence ID" value="NZ_JABAIB010000013.1"/>
</dbReference>
<comment type="caution">
    <text evidence="1">The sequence shown here is derived from an EMBL/GenBank/DDBJ whole genome shotgun (WGS) entry which is preliminary data.</text>
</comment>
<name>A0A561P3Z3_9BACT</name>
<sequence>MKQHTSKKMQLGVIKIAKLNAAANATPAQPNQLLSNSSCGHICPTVCSLNCTTL</sequence>
<gene>
    <name evidence="1" type="ORF">FHW36_11368</name>
</gene>
<evidence type="ECO:0000313" key="1">
    <source>
        <dbReference type="EMBL" id="TWF32814.1"/>
    </source>
</evidence>
<accession>A0A561P3Z3</accession>
<dbReference type="AlphaFoldDB" id="A0A561P3Z3"/>
<keyword evidence="2" id="KW-1185">Reference proteome</keyword>
<proteinExistence type="predicted"/>
<reference evidence="1 2" key="1">
    <citation type="submission" date="2019-06" db="EMBL/GenBank/DDBJ databases">
        <title>Sorghum-associated microbial communities from plants grown in Nebraska, USA.</title>
        <authorList>
            <person name="Schachtman D."/>
        </authorList>
    </citation>
    <scope>NUCLEOTIDE SEQUENCE [LARGE SCALE GENOMIC DNA]</scope>
    <source>
        <strain evidence="1 2">1209</strain>
    </source>
</reference>